<feature type="transmembrane region" description="Helical" evidence="1">
    <location>
        <begin position="182"/>
        <end position="199"/>
    </location>
</feature>
<dbReference type="GO" id="GO:0080120">
    <property type="term" value="P:CAAX-box protein maturation"/>
    <property type="evidence" value="ECO:0007669"/>
    <property type="project" value="UniProtKB-ARBA"/>
</dbReference>
<dbReference type="AlphaFoldDB" id="A0A1R4GGM5"/>
<dbReference type="EMBL" id="FUHU01000044">
    <property type="protein sequence ID" value="SJM67371.1"/>
    <property type="molecule type" value="Genomic_DNA"/>
</dbReference>
<dbReference type="GeneID" id="303173910"/>
<feature type="transmembrane region" description="Helical" evidence="1">
    <location>
        <begin position="39"/>
        <end position="62"/>
    </location>
</feature>
<feature type="transmembrane region" description="Helical" evidence="1">
    <location>
        <begin position="235"/>
        <end position="253"/>
    </location>
</feature>
<dbReference type="GO" id="GO:0006508">
    <property type="term" value="P:proteolysis"/>
    <property type="evidence" value="ECO:0007669"/>
    <property type="project" value="UniProtKB-KW"/>
</dbReference>
<dbReference type="OrthoDB" id="3693644at2"/>
<dbReference type="Proteomes" id="UP000195787">
    <property type="component" value="Unassembled WGS sequence"/>
</dbReference>
<dbReference type="Pfam" id="PF02517">
    <property type="entry name" value="Rce1-like"/>
    <property type="match status" value="1"/>
</dbReference>
<keyword evidence="4" id="KW-1185">Reference proteome</keyword>
<feature type="transmembrane region" description="Helical" evidence="1">
    <location>
        <begin position="151"/>
        <end position="170"/>
    </location>
</feature>
<keyword evidence="1" id="KW-1133">Transmembrane helix</keyword>
<proteinExistence type="predicted"/>
<dbReference type="RefSeq" id="WP_159456986.1">
    <property type="nucleotide sequence ID" value="NZ_FUHU01000044.1"/>
</dbReference>
<feature type="transmembrane region" description="Helical" evidence="1">
    <location>
        <begin position="12"/>
        <end position="33"/>
    </location>
</feature>
<gene>
    <name evidence="3" type="ORF">CZ674_11905</name>
</gene>
<evidence type="ECO:0000256" key="1">
    <source>
        <dbReference type="SAM" id="Phobius"/>
    </source>
</evidence>
<keyword evidence="1" id="KW-0812">Transmembrane</keyword>
<feature type="domain" description="CAAX prenyl protease 2/Lysostaphin resistance protein A-like" evidence="2">
    <location>
        <begin position="119"/>
        <end position="218"/>
    </location>
</feature>
<evidence type="ECO:0000313" key="4">
    <source>
        <dbReference type="Proteomes" id="UP000195787"/>
    </source>
</evidence>
<name>A0A1R4GGM5_9MICO</name>
<dbReference type="PANTHER" id="PTHR35797">
    <property type="entry name" value="PROTEASE-RELATED"/>
    <property type="match status" value="1"/>
</dbReference>
<evidence type="ECO:0000259" key="2">
    <source>
        <dbReference type="Pfam" id="PF02517"/>
    </source>
</evidence>
<keyword evidence="3" id="KW-0645">Protease</keyword>
<organism evidence="3 4">
    <name type="scientific">Agrococcus casei LMG 22410</name>
    <dbReference type="NCBI Taxonomy" id="1255656"/>
    <lineage>
        <taxon>Bacteria</taxon>
        <taxon>Bacillati</taxon>
        <taxon>Actinomycetota</taxon>
        <taxon>Actinomycetes</taxon>
        <taxon>Micrococcales</taxon>
        <taxon>Microbacteriaceae</taxon>
        <taxon>Agrococcus</taxon>
    </lineage>
</organism>
<keyword evidence="3" id="KW-0378">Hydrolase</keyword>
<reference evidence="3 4" key="1">
    <citation type="submission" date="2017-02" db="EMBL/GenBank/DDBJ databases">
        <authorList>
            <person name="Peterson S.W."/>
        </authorList>
    </citation>
    <scope>NUCLEOTIDE SEQUENCE [LARGE SCALE GENOMIC DNA]</scope>
    <source>
        <strain evidence="3 4">LMG 22410</strain>
    </source>
</reference>
<keyword evidence="1" id="KW-0472">Membrane</keyword>
<dbReference type="InterPro" id="IPR042150">
    <property type="entry name" value="MmRce1-like"/>
</dbReference>
<dbReference type="PANTHER" id="PTHR35797:SF1">
    <property type="entry name" value="PROTEASE"/>
    <property type="match status" value="1"/>
</dbReference>
<dbReference type="GO" id="GO:0004175">
    <property type="term" value="F:endopeptidase activity"/>
    <property type="evidence" value="ECO:0007669"/>
    <property type="project" value="UniProtKB-ARBA"/>
</dbReference>
<feature type="transmembrane region" description="Helical" evidence="1">
    <location>
        <begin position="82"/>
        <end position="101"/>
    </location>
</feature>
<feature type="transmembrane region" description="Helical" evidence="1">
    <location>
        <begin position="206"/>
        <end position="223"/>
    </location>
</feature>
<protein>
    <submittedName>
        <fullName evidence="3">CAAX amino terminal protease family protein</fullName>
    </submittedName>
</protein>
<accession>A0A1R4GGM5</accession>
<feature type="transmembrane region" description="Helical" evidence="1">
    <location>
        <begin position="113"/>
        <end position="131"/>
    </location>
</feature>
<evidence type="ECO:0000313" key="3">
    <source>
        <dbReference type="EMBL" id="SJM67371.1"/>
    </source>
</evidence>
<dbReference type="InterPro" id="IPR003675">
    <property type="entry name" value="Rce1/LyrA-like_dom"/>
</dbReference>
<sequence length="272" mass="28728">MHTRPAHPLRTTAIFVAAATLLCFGIASPVVFGALPEEFAGLIVPVAQLTPLLTALVLFFVLRPGRLSDVFALRWGRSWSGVGVSLAAVVAIGLLQLGAGLATGHTLSSPDAVLIAAAAVPVLLVMQSVFAVGEELGWRGWLVTQLREKPFWLIAGVSAAAWVIWHLPALPLIVGDGGWEPGAAYLLAIASWAPFMVALRLWSGSVWPAVIVHGALNSVRVFLTQSIASGEGVNWLVELAGCVLWLAAAAVLHSRIRSRDARRSEHAPVSAL</sequence>